<evidence type="ECO:0000259" key="7">
    <source>
        <dbReference type="Pfam" id="PF09335"/>
    </source>
</evidence>
<keyword evidence="3 6" id="KW-0812">Transmembrane</keyword>
<dbReference type="PANTHER" id="PTHR12677">
    <property type="entry name" value="GOLGI APPARATUS MEMBRANE PROTEIN TVP38-RELATED"/>
    <property type="match status" value="1"/>
</dbReference>
<feature type="transmembrane region" description="Helical" evidence="6">
    <location>
        <begin position="6"/>
        <end position="26"/>
    </location>
</feature>
<feature type="domain" description="VTT" evidence="7">
    <location>
        <begin position="62"/>
        <end position="177"/>
    </location>
</feature>
<comment type="similarity">
    <text evidence="6">Belongs to the TVP38/TMEM64 family.</text>
</comment>
<sequence length="188" mass="20863">MPRYQRLLAVIVFLGVLALAFQLSGLREHFNLAFLHQKLLDNKLSGLLIFVLLFALGNLIQIPGSVFLAAAVLALGEAWGGVVTYVAAIASCVFTFWVIRLLGGDALRQLRGRVARRIFVQLDAHPVRSIALLRMLLQTVPALNYVLAMSGVRFRDYLVGTLLGLPLPILLYCVFFDYLAKALHLARF</sequence>
<name>A0A9X1VS54_9BURK</name>
<dbReference type="InterPro" id="IPR032816">
    <property type="entry name" value="VTT_dom"/>
</dbReference>
<protein>
    <recommendedName>
        <fullName evidence="6">TVP38/TMEM64 family membrane protein</fullName>
    </recommendedName>
</protein>
<feature type="transmembrane region" description="Helical" evidence="6">
    <location>
        <begin position="131"/>
        <end position="151"/>
    </location>
</feature>
<evidence type="ECO:0000256" key="5">
    <source>
        <dbReference type="ARBA" id="ARBA00023136"/>
    </source>
</evidence>
<gene>
    <name evidence="8" type="ORF">MMF98_06405</name>
</gene>
<evidence type="ECO:0000256" key="1">
    <source>
        <dbReference type="ARBA" id="ARBA00004651"/>
    </source>
</evidence>
<keyword evidence="2 6" id="KW-1003">Cell membrane</keyword>
<organism evidence="8 9">
    <name type="scientific">Variovorax terrae</name>
    <dbReference type="NCBI Taxonomy" id="2923278"/>
    <lineage>
        <taxon>Bacteria</taxon>
        <taxon>Pseudomonadati</taxon>
        <taxon>Pseudomonadota</taxon>
        <taxon>Betaproteobacteria</taxon>
        <taxon>Burkholderiales</taxon>
        <taxon>Comamonadaceae</taxon>
        <taxon>Variovorax</taxon>
    </lineage>
</organism>
<dbReference type="Pfam" id="PF09335">
    <property type="entry name" value="VTT_dom"/>
    <property type="match status" value="1"/>
</dbReference>
<accession>A0A9X1VS54</accession>
<keyword evidence="4 6" id="KW-1133">Transmembrane helix</keyword>
<dbReference type="Proteomes" id="UP001139447">
    <property type="component" value="Unassembled WGS sequence"/>
</dbReference>
<feature type="transmembrane region" description="Helical" evidence="6">
    <location>
        <begin position="47"/>
        <end position="76"/>
    </location>
</feature>
<proteinExistence type="inferred from homology"/>
<comment type="caution">
    <text evidence="8">The sequence shown here is derived from an EMBL/GenBank/DDBJ whole genome shotgun (WGS) entry which is preliminary data.</text>
</comment>
<dbReference type="RefSeq" id="WP_243305408.1">
    <property type="nucleotide sequence ID" value="NZ_JALGBI010000001.1"/>
</dbReference>
<feature type="transmembrane region" description="Helical" evidence="6">
    <location>
        <begin position="157"/>
        <end position="180"/>
    </location>
</feature>
<reference evidence="8" key="1">
    <citation type="submission" date="2022-03" db="EMBL/GenBank/DDBJ databases">
        <authorList>
            <person name="Woo C.Y."/>
        </authorList>
    </citation>
    <scope>NUCLEOTIDE SEQUENCE</scope>
    <source>
        <strain evidence="8">CYS-02</strain>
    </source>
</reference>
<evidence type="ECO:0000313" key="9">
    <source>
        <dbReference type="Proteomes" id="UP001139447"/>
    </source>
</evidence>
<evidence type="ECO:0000256" key="4">
    <source>
        <dbReference type="ARBA" id="ARBA00022989"/>
    </source>
</evidence>
<dbReference type="PANTHER" id="PTHR12677:SF59">
    <property type="entry name" value="GOLGI APPARATUS MEMBRANE PROTEIN TVP38-RELATED"/>
    <property type="match status" value="1"/>
</dbReference>
<keyword evidence="5 6" id="KW-0472">Membrane</keyword>
<evidence type="ECO:0000256" key="3">
    <source>
        <dbReference type="ARBA" id="ARBA00022692"/>
    </source>
</evidence>
<dbReference type="GO" id="GO:0005886">
    <property type="term" value="C:plasma membrane"/>
    <property type="evidence" value="ECO:0007669"/>
    <property type="project" value="UniProtKB-SubCell"/>
</dbReference>
<dbReference type="AlphaFoldDB" id="A0A9X1VS54"/>
<feature type="transmembrane region" description="Helical" evidence="6">
    <location>
        <begin position="82"/>
        <end position="103"/>
    </location>
</feature>
<evidence type="ECO:0000256" key="6">
    <source>
        <dbReference type="RuleBase" id="RU366058"/>
    </source>
</evidence>
<evidence type="ECO:0000313" key="8">
    <source>
        <dbReference type="EMBL" id="MCJ0762841.1"/>
    </source>
</evidence>
<dbReference type="EMBL" id="JALGBI010000001">
    <property type="protein sequence ID" value="MCJ0762841.1"/>
    <property type="molecule type" value="Genomic_DNA"/>
</dbReference>
<dbReference type="InterPro" id="IPR015414">
    <property type="entry name" value="TMEM64"/>
</dbReference>
<keyword evidence="9" id="KW-1185">Reference proteome</keyword>
<evidence type="ECO:0000256" key="2">
    <source>
        <dbReference type="ARBA" id="ARBA00022475"/>
    </source>
</evidence>
<comment type="subcellular location">
    <subcellularLocation>
        <location evidence="1 6">Cell membrane</location>
        <topology evidence="1 6">Multi-pass membrane protein</topology>
    </subcellularLocation>
</comment>